<accession>A0AA94IW00</accession>
<name>A0AA94IW00_9BACT</name>
<gene>
    <name evidence="2" type="ORF">SAMN06265364_13238</name>
</gene>
<dbReference type="EMBL" id="FZNZ01000032">
    <property type="protein sequence ID" value="SNS04727.1"/>
    <property type="molecule type" value="Genomic_DNA"/>
</dbReference>
<evidence type="ECO:0000256" key="1">
    <source>
        <dbReference type="SAM" id="Phobius"/>
    </source>
</evidence>
<dbReference type="Proteomes" id="UP000198427">
    <property type="component" value="Unassembled WGS sequence"/>
</dbReference>
<comment type="caution">
    <text evidence="2">The sequence shown here is derived from an EMBL/GenBank/DDBJ whole genome shotgun (WGS) entry which is preliminary data.</text>
</comment>
<keyword evidence="3" id="KW-1185">Reference proteome</keyword>
<dbReference type="AlphaFoldDB" id="A0AA94IW00"/>
<proteinExistence type="predicted"/>
<keyword evidence="1" id="KW-1133">Transmembrane helix</keyword>
<protein>
    <submittedName>
        <fullName evidence="2">Uncharacterized protein</fullName>
    </submittedName>
</protein>
<sequence length="69" mass="8249">MKIILREGCFMGPYVRLHFLILYLFPSKEWLLFAYAFVFLSFVWSRSFLVGRYHSLQSVYLFSTNEPDG</sequence>
<organism evidence="2 3">
    <name type="scientific">Prevotella jejuni</name>
    <dbReference type="NCBI Taxonomy" id="1177574"/>
    <lineage>
        <taxon>Bacteria</taxon>
        <taxon>Pseudomonadati</taxon>
        <taxon>Bacteroidota</taxon>
        <taxon>Bacteroidia</taxon>
        <taxon>Bacteroidales</taxon>
        <taxon>Prevotellaceae</taxon>
        <taxon>Prevotella</taxon>
    </lineage>
</organism>
<evidence type="ECO:0000313" key="3">
    <source>
        <dbReference type="Proteomes" id="UP000198427"/>
    </source>
</evidence>
<keyword evidence="1" id="KW-0472">Membrane</keyword>
<reference evidence="2 3" key="1">
    <citation type="submission" date="2017-06" db="EMBL/GenBank/DDBJ databases">
        <authorList>
            <person name="Varghese N."/>
            <person name="Submissions S."/>
        </authorList>
    </citation>
    <scope>NUCLEOTIDE SEQUENCE [LARGE SCALE GENOMIC DNA]</scope>
    <source>
        <strain evidence="2 3">DSM 26989</strain>
    </source>
</reference>
<feature type="transmembrane region" description="Helical" evidence="1">
    <location>
        <begin position="30"/>
        <end position="49"/>
    </location>
</feature>
<keyword evidence="1" id="KW-0812">Transmembrane</keyword>
<evidence type="ECO:0000313" key="2">
    <source>
        <dbReference type="EMBL" id="SNS04727.1"/>
    </source>
</evidence>